<sequence>SLSWKAILTNTLSCKKNVSGNKSRKDRFTMGLCANATGTNKITTSLMQPIDQRIIGPYMLRAVLTCQGGINEFYQNYNIKDCLEILMQAWAEITTENLKNDWNKIIAAPSDTTNLDEDEHLEELISTLISEGQISPEEATAFLSSCTVCKKSHDHGFRG</sequence>
<proteinExistence type="predicted"/>
<reference evidence="1 2" key="1">
    <citation type="submission" date="2015-07" db="EMBL/GenBank/DDBJ databases">
        <title>The genome of Habropoda laboriosa.</title>
        <authorList>
            <person name="Pan H."/>
            <person name="Kapheim K."/>
        </authorList>
    </citation>
    <scope>NUCLEOTIDE SEQUENCE [LARGE SCALE GENOMIC DNA]</scope>
    <source>
        <strain evidence="1">0110345459</strain>
    </source>
</reference>
<dbReference type="AlphaFoldDB" id="A0A0L7QW55"/>
<organism evidence="1 2">
    <name type="scientific">Habropoda laboriosa</name>
    <dbReference type="NCBI Taxonomy" id="597456"/>
    <lineage>
        <taxon>Eukaryota</taxon>
        <taxon>Metazoa</taxon>
        <taxon>Ecdysozoa</taxon>
        <taxon>Arthropoda</taxon>
        <taxon>Hexapoda</taxon>
        <taxon>Insecta</taxon>
        <taxon>Pterygota</taxon>
        <taxon>Neoptera</taxon>
        <taxon>Endopterygota</taxon>
        <taxon>Hymenoptera</taxon>
        <taxon>Apocrita</taxon>
        <taxon>Aculeata</taxon>
        <taxon>Apoidea</taxon>
        <taxon>Anthophila</taxon>
        <taxon>Apidae</taxon>
        <taxon>Habropoda</taxon>
    </lineage>
</organism>
<gene>
    <name evidence="1" type="ORF">WH47_05034</name>
</gene>
<protein>
    <recommendedName>
        <fullName evidence="3">DDE-1 domain-containing protein</fullName>
    </recommendedName>
</protein>
<accession>A0A0L7QW55</accession>
<evidence type="ECO:0000313" key="2">
    <source>
        <dbReference type="Proteomes" id="UP000053825"/>
    </source>
</evidence>
<evidence type="ECO:0000313" key="1">
    <source>
        <dbReference type="EMBL" id="KOC62789.1"/>
    </source>
</evidence>
<dbReference type="Proteomes" id="UP000053825">
    <property type="component" value="Unassembled WGS sequence"/>
</dbReference>
<name>A0A0L7QW55_9HYME</name>
<dbReference type="EMBL" id="KQ414718">
    <property type="protein sequence ID" value="KOC62789.1"/>
    <property type="molecule type" value="Genomic_DNA"/>
</dbReference>
<evidence type="ECO:0008006" key="3">
    <source>
        <dbReference type="Google" id="ProtNLM"/>
    </source>
</evidence>
<feature type="non-terminal residue" evidence="1">
    <location>
        <position position="1"/>
    </location>
</feature>
<keyword evidence="2" id="KW-1185">Reference proteome</keyword>